<evidence type="ECO:0000313" key="3">
    <source>
        <dbReference type="Proteomes" id="UP000735302"/>
    </source>
</evidence>
<dbReference type="Proteomes" id="UP000735302">
    <property type="component" value="Unassembled WGS sequence"/>
</dbReference>
<dbReference type="EMBL" id="BLXT01008519">
    <property type="protein sequence ID" value="GFO49852.1"/>
    <property type="molecule type" value="Genomic_DNA"/>
</dbReference>
<comment type="caution">
    <text evidence="2">The sequence shown here is derived from an EMBL/GenBank/DDBJ whole genome shotgun (WGS) entry which is preliminary data.</text>
</comment>
<accession>A0AAV4E0M9</accession>
<protein>
    <submittedName>
        <fullName evidence="2">Uncharacterized protein</fullName>
    </submittedName>
</protein>
<feature type="compositionally biased region" description="Basic and acidic residues" evidence="1">
    <location>
        <begin position="89"/>
        <end position="102"/>
    </location>
</feature>
<keyword evidence="3" id="KW-1185">Reference proteome</keyword>
<name>A0AAV4E0M9_9GAST</name>
<sequence length="206" mass="23601">MRVFSFSIKPTRQVIIYKVCRGVTLSKYFAQERNTRSSWRTERETIGPRPLRVVFAGKRKFEFLYIASPQQGDLRLSGPPSGQGADSGARTRDRRVPADLRADSQATVLPTPPGKRKETVQHVLSECREVARDRPRGWPDAPANEILWRGDRVAMSTAAKIMRKFLRRDQAPAFTLEQGRLPPARKVQQRPSKLSFLNMRVRSEER</sequence>
<feature type="region of interest" description="Disordered" evidence="1">
    <location>
        <begin position="72"/>
        <end position="115"/>
    </location>
</feature>
<evidence type="ECO:0000313" key="2">
    <source>
        <dbReference type="EMBL" id="GFO49852.1"/>
    </source>
</evidence>
<feature type="region of interest" description="Disordered" evidence="1">
    <location>
        <begin position="184"/>
        <end position="206"/>
    </location>
</feature>
<proteinExistence type="predicted"/>
<evidence type="ECO:0000256" key="1">
    <source>
        <dbReference type="SAM" id="MobiDB-lite"/>
    </source>
</evidence>
<dbReference type="AlphaFoldDB" id="A0AAV4E0M9"/>
<organism evidence="2 3">
    <name type="scientific">Plakobranchus ocellatus</name>
    <dbReference type="NCBI Taxonomy" id="259542"/>
    <lineage>
        <taxon>Eukaryota</taxon>
        <taxon>Metazoa</taxon>
        <taxon>Spiralia</taxon>
        <taxon>Lophotrochozoa</taxon>
        <taxon>Mollusca</taxon>
        <taxon>Gastropoda</taxon>
        <taxon>Heterobranchia</taxon>
        <taxon>Euthyneura</taxon>
        <taxon>Panpulmonata</taxon>
        <taxon>Sacoglossa</taxon>
        <taxon>Placobranchoidea</taxon>
        <taxon>Plakobranchidae</taxon>
        <taxon>Plakobranchus</taxon>
    </lineage>
</organism>
<reference evidence="2 3" key="1">
    <citation type="journal article" date="2021" name="Elife">
        <title>Chloroplast acquisition without the gene transfer in kleptoplastic sea slugs, Plakobranchus ocellatus.</title>
        <authorList>
            <person name="Maeda T."/>
            <person name="Takahashi S."/>
            <person name="Yoshida T."/>
            <person name="Shimamura S."/>
            <person name="Takaki Y."/>
            <person name="Nagai Y."/>
            <person name="Toyoda A."/>
            <person name="Suzuki Y."/>
            <person name="Arimoto A."/>
            <person name="Ishii H."/>
            <person name="Satoh N."/>
            <person name="Nishiyama T."/>
            <person name="Hasebe M."/>
            <person name="Maruyama T."/>
            <person name="Minagawa J."/>
            <person name="Obokata J."/>
            <person name="Shigenobu S."/>
        </authorList>
    </citation>
    <scope>NUCLEOTIDE SEQUENCE [LARGE SCALE GENOMIC DNA]</scope>
</reference>
<gene>
    <name evidence="2" type="ORF">PoB_007635700</name>
</gene>